<evidence type="ECO:0000313" key="3">
    <source>
        <dbReference type="Proteomes" id="UP001324380"/>
    </source>
</evidence>
<sequence>MKKIFLIISLLFPGIISNAQELRTNISVHDPVMTRQDSTYYIFVRVMGLQCVRRLIGYWKAEKPVFATAPQWAVDGIPGFKGHIWVPKAGWSRTLKKISYYTFTKSAISEHCTNCQLLQLVISNKLLLVLLY</sequence>
<dbReference type="RefSeq" id="WP_321564347.1">
    <property type="nucleotide sequence ID" value="NZ_CP139558.1"/>
</dbReference>
<feature type="chain" id="PRO_5046290926" evidence="1">
    <location>
        <begin position="20"/>
        <end position="132"/>
    </location>
</feature>
<dbReference type="InterPro" id="IPR023296">
    <property type="entry name" value="Glyco_hydro_beta-prop_sf"/>
</dbReference>
<gene>
    <name evidence="2" type="ORF">SNE25_06830</name>
</gene>
<keyword evidence="3" id="KW-1185">Reference proteome</keyword>
<dbReference type="Gene3D" id="2.115.10.20">
    <property type="entry name" value="Glycosyl hydrolase domain, family 43"/>
    <property type="match status" value="1"/>
</dbReference>
<dbReference type="SUPFAM" id="SSF75005">
    <property type="entry name" value="Arabinanase/levansucrase/invertase"/>
    <property type="match status" value="1"/>
</dbReference>
<proteinExistence type="predicted"/>
<evidence type="ECO:0000313" key="2">
    <source>
        <dbReference type="EMBL" id="WPU95235.1"/>
    </source>
</evidence>
<feature type="signal peptide" evidence="1">
    <location>
        <begin position="1"/>
        <end position="19"/>
    </location>
</feature>
<organism evidence="2 3">
    <name type="scientific">Mucilaginibacter sabulilitoris</name>
    <dbReference type="NCBI Taxonomy" id="1173583"/>
    <lineage>
        <taxon>Bacteria</taxon>
        <taxon>Pseudomonadati</taxon>
        <taxon>Bacteroidota</taxon>
        <taxon>Sphingobacteriia</taxon>
        <taxon>Sphingobacteriales</taxon>
        <taxon>Sphingobacteriaceae</taxon>
        <taxon>Mucilaginibacter</taxon>
    </lineage>
</organism>
<dbReference type="EMBL" id="CP139558">
    <property type="protein sequence ID" value="WPU95235.1"/>
    <property type="molecule type" value="Genomic_DNA"/>
</dbReference>
<keyword evidence="1" id="KW-0732">Signal</keyword>
<protein>
    <submittedName>
        <fullName evidence="2">Uncharacterized protein</fullName>
    </submittedName>
</protein>
<dbReference type="Proteomes" id="UP001324380">
    <property type="component" value="Chromosome"/>
</dbReference>
<reference evidence="2 3" key="1">
    <citation type="submission" date="2023-11" db="EMBL/GenBank/DDBJ databases">
        <title>Analysis of the Genomes of Mucilaginibacter gossypii cycad 4 and M. sabulilitoris SNA2: microbes with the potential for plant growth promotion.</title>
        <authorList>
            <person name="Hirsch A.M."/>
            <person name="Humm E."/>
            <person name="Rubbi M."/>
            <person name="Del Vecchio G."/>
            <person name="Ha S.M."/>
            <person name="Pellegrini M."/>
            <person name="Gunsalus R.P."/>
        </authorList>
    </citation>
    <scope>NUCLEOTIDE SEQUENCE [LARGE SCALE GENOMIC DNA]</scope>
    <source>
        <strain evidence="2 3">SNA2</strain>
    </source>
</reference>
<accession>A0ABZ0TQ10</accession>
<evidence type="ECO:0000256" key="1">
    <source>
        <dbReference type="SAM" id="SignalP"/>
    </source>
</evidence>
<name>A0ABZ0TQ10_9SPHI</name>